<evidence type="ECO:0000256" key="11">
    <source>
        <dbReference type="ARBA" id="ARBA00023201"/>
    </source>
</evidence>
<dbReference type="Proteomes" id="UP000887578">
    <property type="component" value="Unplaced"/>
</dbReference>
<dbReference type="PANTHER" id="PTHR11690">
    <property type="entry name" value="AMILORIDE-SENSITIVE SODIUM CHANNEL-RELATED"/>
    <property type="match status" value="1"/>
</dbReference>
<keyword evidence="9" id="KW-0472">Membrane</keyword>
<keyword evidence="5 13" id="KW-0812">Transmembrane</keyword>
<keyword evidence="11 13" id="KW-0739">Sodium transport</keyword>
<dbReference type="InterPro" id="IPR001873">
    <property type="entry name" value="ENaC"/>
</dbReference>
<keyword evidence="7" id="KW-0915">Sodium</keyword>
<evidence type="ECO:0000256" key="13">
    <source>
        <dbReference type="RuleBase" id="RU000679"/>
    </source>
</evidence>
<dbReference type="Gene3D" id="1.10.287.770">
    <property type="entry name" value="YojJ-like"/>
    <property type="match status" value="1"/>
</dbReference>
<keyword evidence="4 13" id="KW-0894">Sodium channel</keyword>
<evidence type="ECO:0000256" key="9">
    <source>
        <dbReference type="ARBA" id="ARBA00023136"/>
    </source>
</evidence>
<evidence type="ECO:0000256" key="5">
    <source>
        <dbReference type="ARBA" id="ARBA00022692"/>
    </source>
</evidence>
<dbReference type="PRINTS" id="PR01078">
    <property type="entry name" value="AMINACHANNEL"/>
</dbReference>
<sequence>MAFPSVTICNYNSIRQSFVTELNRTTNGSFSYDLLKYLALSYLEVQLVVTASDEFPLEKGEELLQNFTQIVPNFTINGFFSNAGPLCEDTLLLCSFGGREFNCCKYAQPILTDMGLCFRLELAKADEIFLQSQIHSGVANGLQIIADCHKEDEVEMQSNSDSDEETVDSFLRLLDQLISGIKSKSDITGLFAQVFDVGFRYYVHSDSELPALSSEGITVSPGTRVYSAVSPNRFKLLPEESWGNCTERWPDDLNDANIQYSSTKCKSLCRAKYYNELCGCSPFIYNVKGEYPVCSAYEMHECVVKNSNQDLNSTDITAPVIPCPYCKLECDRWVYHTYNSYGEGFSEGALDYLRKRLPWTTKPHIKSNFVTINIFYRDMAYTQYEQMQSTTFTQVMSNIGGNMGMTLGMSLISIIEIIVYLSKTSWIFLSKKRREHLVEKKHYEKVCGRGSRCKKRREHLVEKKHFEKQREQTLKETLEKAQQESSPHTFRRIANSIRRKVSQVWPKSPTSPKPNSTFFSSQLVDANLRGDGKVTIGQESIFAEVKVDAEQILDLLQQNKIGRPRSVSCPKTYSKSWKTNEIILPTISSSSTIEITTNSTNCSNNSSFDIEKQNDIIENNCKYMY</sequence>
<evidence type="ECO:0000256" key="1">
    <source>
        <dbReference type="ARBA" id="ARBA00004141"/>
    </source>
</evidence>
<dbReference type="Gene3D" id="2.60.470.10">
    <property type="entry name" value="Acid-sensing ion channels like domains"/>
    <property type="match status" value="1"/>
</dbReference>
<evidence type="ECO:0000256" key="4">
    <source>
        <dbReference type="ARBA" id="ARBA00022461"/>
    </source>
</evidence>
<evidence type="ECO:0000256" key="2">
    <source>
        <dbReference type="ARBA" id="ARBA00007193"/>
    </source>
</evidence>
<accession>A0A914PPT8</accession>
<evidence type="ECO:0000256" key="7">
    <source>
        <dbReference type="ARBA" id="ARBA00023053"/>
    </source>
</evidence>
<keyword evidence="8 13" id="KW-0406">Ion transport</keyword>
<dbReference type="Pfam" id="PF00858">
    <property type="entry name" value="ASC"/>
    <property type="match status" value="1"/>
</dbReference>
<dbReference type="AlphaFoldDB" id="A0A914PPT8"/>
<keyword evidence="14" id="KW-1185">Reference proteome</keyword>
<evidence type="ECO:0000256" key="8">
    <source>
        <dbReference type="ARBA" id="ARBA00023065"/>
    </source>
</evidence>
<evidence type="ECO:0000313" key="15">
    <source>
        <dbReference type="WBParaSite" id="PDA_v2.g201.t1"/>
    </source>
</evidence>
<dbReference type="GO" id="GO:0015280">
    <property type="term" value="F:ligand-gated sodium channel activity"/>
    <property type="evidence" value="ECO:0007669"/>
    <property type="project" value="TreeGrafter"/>
</dbReference>
<evidence type="ECO:0000313" key="14">
    <source>
        <dbReference type="Proteomes" id="UP000887578"/>
    </source>
</evidence>
<evidence type="ECO:0000256" key="3">
    <source>
        <dbReference type="ARBA" id="ARBA00022448"/>
    </source>
</evidence>
<keyword evidence="6" id="KW-1133">Transmembrane helix</keyword>
<comment type="similarity">
    <text evidence="2 13">Belongs to the amiloride-sensitive sodium channel (TC 1.A.6) family.</text>
</comment>
<evidence type="ECO:0000256" key="6">
    <source>
        <dbReference type="ARBA" id="ARBA00022989"/>
    </source>
</evidence>
<evidence type="ECO:0000256" key="10">
    <source>
        <dbReference type="ARBA" id="ARBA00023180"/>
    </source>
</evidence>
<dbReference type="PANTHER" id="PTHR11690:SF222">
    <property type="entry name" value="AMILORIDE-SENSITIVE SODIUM CHANNEL SUBUNIT GAMMA"/>
    <property type="match status" value="1"/>
</dbReference>
<dbReference type="GO" id="GO:0005886">
    <property type="term" value="C:plasma membrane"/>
    <property type="evidence" value="ECO:0007669"/>
    <property type="project" value="TreeGrafter"/>
</dbReference>
<protein>
    <submittedName>
        <fullName evidence="15">Uncharacterized protein</fullName>
    </submittedName>
</protein>
<keyword evidence="3 13" id="KW-0813">Transport</keyword>
<proteinExistence type="inferred from homology"/>
<name>A0A914PPT8_9BILA</name>
<comment type="subcellular location">
    <subcellularLocation>
        <location evidence="1">Membrane</location>
        <topology evidence="1">Multi-pass membrane protein</topology>
    </subcellularLocation>
</comment>
<organism evidence="14 15">
    <name type="scientific">Panagrolaimus davidi</name>
    <dbReference type="NCBI Taxonomy" id="227884"/>
    <lineage>
        <taxon>Eukaryota</taxon>
        <taxon>Metazoa</taxon>
        <taxon>Ecdysozoa</taxon>
        <taxon>Nematoda</taxon>
        <taxon>Chromadorea</taxon>
        <taxon>Rhabditida</taxon>
        <taxon>Tylenchina</taxon>
        <taxon>Panagrolaimomorpha</taxon>
        <taxon>Panagrolaimoidea</taxon>
        <taxon>Panagrolaimidae</taxon>
        <taxon>Panagrolaimus</taxon>
    </lineage>
</organism>
<reference evidence="15" key="1">
    <citation type="submission" date="2022-11" db="UniProtKB">
        <authorList>
            <consortium name="WormBaseParasite"/>
        </authorList>
    </citation>
    <scope>IDENTIFICATION</scope>
</reference>
<keyword evidence="10" id="KW-0325">Glycoprotein</keyword>
<keyword evidence="12 13" id="KW-0407">Ion channel</keyword>
<evidence type="ECO:0000256" key="12">
    <source>
        <dbReference type="ARBA" id="ARBA00023303"/>
    </source>
</evidence>
<dbReference type="WBParaSite" id="PDA_v2.g201.t1">
    <property type="protein sequence ID" value="PDA_v2.g201.t1"/>
    <property type="gene ID" value="PDA_v2.g201"/>
</dbReference>